<comment type="caution">
    <text evidence="1">The sequence shown here is derived from an EMBL/GenBank/DDBJ whole genome shotgun (WGS) entry which is preliminary data.</text>
</comment>
<evidence type="ECO:0000313" key="1">
    <source>
        <dbReference type="EMBL" id="TNM36581.1"/>
    </source>
</evidence>
<dbReference type="EMBL" id="VDMP01000027">
    <property type="protein sequence ID" value="TNM36581.1"/>
    <property type="molecule type" value="Genomic_DNA"/>
</dbReference>
<accession>A0A5C4VLF2</accession>
<sequence length="110" mass="11958">MTVSADDLIAVTAWTDLDELGEEMDELAGQIGTLTSYARRWVCQRAGFEPSPLCLLRPLAEVMDLVADGLGALESLALDDWADLRLGVARTARDLRLLDEDVAARMPVVA</sequence>
<name>A0A5C4VLF2_9ACTN</name>
<dbReference type="AlphaFoldDB" id="A0A5C4VLF2"/>
<reference evidence="1 2" key="1">
    <citation type="journal article" date="2016" name="Int. J. Syst. Evol. Microbiol.">
        <title>Nocardioides albidus sp. nov., an actinobacterium isolated from garden soil.</title>
        <authorList>
            <person name="Singh H."/>
            <person name="Du J."/>
            <person name="Trinh H."/>
            <person name="Won K."/>
            <person name="Yang J.E."/>
            <person name="Yin C."/>
            <person name="Kook M."/>
            <person name="Yi T.H."/>
        </authorList>
    </citation>
    <scope>NUCLEOTIDE SEQUENCE [LARGE SCALE GENOMIC DNA]</scope>
    <source>
        <strain evidence="1 2">CCTCC AB 2015297</strain>
    </source>
</reference>
<dbReference type="Proteomes" id="UP000313231">
    <property type="component" value="Unassembled WGS sequence"/>
</dbReference>
<proteinExistence type="predicted"/>
<protein>
    <submittedName>
        <fullName evidence="1">Uncharacterized protein</fullName>
    </submittedName>
</protein>
<dbReference type="OrthoDB" id="3787162at2"/>
<gene>
    <name evidence="1" type="ORF">FHP29_20865</name>
</gene>
<keyword evidence="2" id="KW-1185">Reference proteome</keyword>
<evidence type="ECO:0000313" key="2">
    <source>
        <dbReference type="Proteomes" id="UP000313231"/>
    </source>
</evidence>
<dbReference type="RefSeq" id="WP_139624765.1">
    <property type="nucleotide sequence ID" value="NZ_VDMP01000027.1"/>
</dbReference>
<organism evidence="1 2">
    <name type="scientific">Nocardioides albidus</name>
    <dbReference type="NCBI Taxonomy" id="1517589"/>
    <lineage>
        <taxon>Bacteria</taxon>
        <taxon>Bacillati</taxon>
        <taxon>Actinomycetota</taxon>
        <taxon>Actinomycetes</taxon>
        <taxon>Propionibacteriales</taxon>
        <taxon>Nocardioidaceae</taxon>
        <taxon>Nocardioides</taxon>
    </lineage>
</organism>